<comment type="function">
    <text evidence="6">Specifically methylates the adenine in position 1618 of 23S rRNA.</text>
</comment>
<dbReference type="RefSeq" id="WP_042021202.1">
    <property type="nucleotide sequence ID" value="NZ_CDBW01000023.1"/>
</dbReference>
<dbReference type="PANTHER" id="PTHR13393">
    <property type="entry name" value="SAM-DEPENDENT METHYLTRANSFERASE"/>
    <property type="match status" value="1"/>
</dbReference>
<reference evidence="8 9" key="1">
    <citation type="submission" date="2016-09" db="EMBL/GenBank/DDBJ databases">
        <title>Draft Genome Sequence of Aeromonas sobria Strain 08005, Isolated from Sick Rana catesbeiana.</title>
        <authorList>
            <person name="Yang Q."/>
        </authorList>
    </citation>
    <scope>NUCLEOTIDE SEQUENCE [LARGE SCALE GENOMIC DNA]</scope>
    <source>
        <strain evidence="8 9">08005</strain>
    </source>
</reference>
<dbReference type="NCBIfam" id="NF008725">
    <property type="entry name" value="PRK11727.1"/>
    <property type="match status" value="1"/>
</dbReference>
<name>A0A1S2CQN1_AERSO</name>
<evidence type="ECO:0000256" key="6">
    <source>
        <dbReference type="HAMAP-Rule" id="MF_01848"/>
    </source>
</evidence>
<keyword evidence="1 6" id="KW-0963">Cytoplasm</keyword>
<dbReference type="GeneID" id="58922671"/>
<dbReference type="GO" id="GO:0005737">
    <property type="term" value="C:cytoplasm"/>
    <property type="evidence" value="ECO:0007669"/>
    <property type="project" value="UniProtKB-SubCell"/>
</dbReference>
<keyword evidence="3 6" id="KW-0489">Methyltransferase</keyword>
<dbReference type="CDD" id="cd02440">
    <property type="entry name" value="AdoMet_MTases"/>
    <property type="match status" value="1"/>
</dbReference>
<dbReference type="EC" id="2.1.1.181" evidence="6"/>
<dbReference type="InterPro" id="IPR016909">
    <property type="entry name" value="rRNA_lsu_MeTfrase_F"/>
</dbReference>
<evidence type="ECO:0000313" key="8">
    <source>
        <dbReference type="EMBL" id="OHY90459.1"/>
    </source>
</evidence>
<dbReference type="SUPFAM" id="SSF53335">
    <property type="entry name" value="S-adenosyl-L-methionine-dependent methyltransferases"/>
    <property type="match status" value="1"/>
</dbReference>
<evidence type="ECO:0000256" key="1">
    <source>
        <dbReference type="ARBA" id="ARBA00022490"/>
    </source>
</evidence>
<comment type="catalytic activity">
    <reaction evidence="6">
        <text>adenosine(1618) in 23S rRNA + S-adenosyl-L-methionine = N(6)-methyladenosine(1618) in 23S rRNA + S-adenosyl-L-homocysteine + H(+)</text>
        <dbReference type="Rhea" id="RHEA:16497"/>
        <dbReference type="Rhea" id="RHEA-COMP:10229"/>
        <dbReference type="Rhea" id="RHEA-COMP:10231"/>
        <dbReference type="ChEBI" id="CHEBI:15378"/>
        <dbReference type="ChEBI" id="CHEBI:57856"/>
        <dbReference type="ChEBI" id="CHEBI:59789"/>
        <dbReference type="ChEBI" id="CHEBI:74411"/>
        <dbReference type="ChEBI" id="CHEBI:74449"/>
        <dbReference type="EC" id="2.1.1.181"/>
    </reaction>
</comment>
<gene>
    <name evidence="6" type="primary">rlmF</name>
    <name evidence="8" type="ORF">BJD16_19040</name>
</gene>
<feature type="region of interest" description="Disordered" evidence="7">
    <location>
        <begin position="1"/>
        <end position="22"/>
    </location>
</feature>
<dbReference type="GO" id="GO:0070475">
    <property type="term" value="P:rRNA base methylation"/>
    <property type="evidence" value="ECO:0007669"/>
    <property type="project" value="TreeGrafter"/>
</dbReference>
<dbReference type="HAMAP" id="MF_01848">
    <property type="entry name" value="23SrRNA_methyltr_F"/>
    <property type="match status" value="1"/>
</dbReference>
<evidence type="ECO:0000256" key="2">
    <source>
        <dbReference type="ARBA" id="ARBA00022552"/>
    </source>
</evidence>
<dbReference type="OrthoDB" id="1115728at2"/>
<evidence type="ECO:0000313" key="9">
    <source>
        <dbReference type="Proteomes" id="UP000179934"/>
    </source>
</evidence>
<evidence type="ECO:0000256" key="3">
    <source>
        <dbReference type="ARBA" id="ARBA00022603"/>
    </source>
</evidence>
<dbReference type="PIRSF" id="PIRSF029038">
    <property type="entry name" value="Mtase_YbiN_prd"/>
    <property type="match status" value="1"/>
</dbReference>
<proteinExistence type="inferred from homology"/>
<dbReference type="InterPro" id="IPR010286">
    <property type="entry name" value="METTL16/RlmF"/>
</dbReference>
<evidence type="ECO:0000256" key="4">
    <source>
        <dbReference type="ARBA" id="ARBA00022679"/>
    </source>
</evidence>
<accession>A0A1S2CQN1</accession>
<dbReference type="STRING" id="646.BJD16_19040"/>
<dbReference type="Pfam" id="PF05971">
    <property type="entry name" value="Methyltransf_10"/>
    <property type="match status" value="1"/>
</dbReference>
<dbReference type="EMBL" id="MKFU01000031">
    <property type="protein sequence ID" value="OHY90459.1"/>
    <property type="molecule type" value="Genomic_DNA"/>
</dbReference>
<protein>
    <recommendedName>
        <fullName evidence="6">Ribosomal RNA large subunit methyltransferase F</fullName>
        <ecNumber evidence="6">2.1.1.181</ecNumber>
    </recommendedName>
    <alternativeName>
        <fullName evidence="6">23S rRNA mA1618 methyltransferase</fullName>
    </alternativeName>
    <alternativeName>
        <fullName evidence="6">rRNA adenine N-6-methyltransferase</fullName>
    </alternativeName>
</protein>
<evidence type="ECO:0000256" key="5">
    <source>
        <dbReference type="ARBA" id="ARBA00022691"/>
    </source>
</evidence>
<sequence>MKPRIPSAGGPQSGDRKSGLHSRNRHQAGYDFAALCLRTPELAAHVFTNDYGTRTIDFANPDGVKTLNRALLAHHYGIAHWDLPAGYLCPPIPGRVDYLHWAADLLAESAGQVPTGKGVRVLDIGVGANCIYPLLGCREYGWRFVGSDIDPVSVKAATLLTKSNGLGNQIECRLQGNANHVFRGIIGPKERFALTLCNPPFHASLEEASKGSERKLRNLGKEVTGTPLLNFGGQKAELWCEGGEAAFLANMIAQSKEFATQCLWFSSLVSKKENLPGAKKALARVGACQVRVIDMAQGNKVSRILAWSFLDEEGLRNGWSSAR</sequence>
<comment type="similarity">
    <text evidence="6">Belongs to the methyltransferase superfamily. METTL16/RlmF family.</text>
</comment>
<comment type="caution">
    <text evidence="8">The sequence shown here is derived from an EMBL/GenBank/DDBJ whole genome shotgun (WGS) entry which is preliminary data.</text>
</comment>
<dbReference type="PANTHER" id="PTHR13393:SF0">
    <property type="entry name" value="RNA N6-ADENOSINE-METHYLTRANSFERASE METTL16"/>
    <property type="match status" value="1"/>
</dbReference>
<dbReference type="GO" id="GO:0052907">
    <property type="term" value="F:23S rRNA (adenine(1618)-N(6))-methyltransferase activity"/>
    <property type="evidence" value="ECO:0007669"/>
    <property type="project" value="UniProtKB-EC"/>
</dbReference>
<comment type="subcellular location">
    <subcellularLocation>
        <location evidence="6">Cytoplasm</location>
    </subcellularLocation>
</comment>
<keyword evidence="4 6" id="KW-0808">Transferase</keyword>
<dbReference type="Gene3D" id="3.40.50.150">
    <property type="entry name" value="Vaccinia Virus protein VP39"/>
    <property type="match status" value="1"/>
</dbReference>
<dbReference type="Proteomes" id="UP000179934">
    <property type="component" value="Unassembled WGS sequence"/>
</dbReference>
<keyword evidence="5 6" id="KW-0949">S-adenosyl-L-methionine</keyword>
<dbReference type="InterPro" id="IPR029063">
    <property type="entry name" value="SAM-dependent_MTases_sf"/>
</dbReference>
<organism evidence="8 9">
    <name type="scientific">Aeromonas sobria</name>
    <dbReference type="NCBI Taxonomy" id="646"/>
    <lineage>
        <taxon>Bacteria</taxon>
        <taxon>Pseudomonadati</taxon>
        <taxon>Pseudomonadota</taxon>
        <taxon>Gammaproteobacteria</taxon>
        <taxon>Aeromonadales</taxon>
        <taxon>Aeromonadaceae</taxon>
        <taxon>Aeromonas</taxon>
    </lineage>
</organism>
<keyword evidence="2 6" id="KW-0698">rRNA processing</keyword>
<evidence type="ECO:0000256" key="7">
    <source>
        <dbReference type="SAM" id="MobiDB-lite"/>
    </source>
</evidence>
<dbReference type="AlphaFoldDB" id="A0A1S2CQN1"/>